<gene>
    <name evidence="2" type="ORF">E3N88_03736</name>
</gene>
<keyword evidence="3" id="KW-1185">Reference proteome</keyword>
<sequence length="323" mass="35176">MEANQQSFSSSSSPSSPNDDQRLDPDDSVDQSAAEEVSFGFNHLQIYADGDSNLLPESLETDVEDQQDDDDGDFTFVCVGDNDSPTIFPLFDRSLLYGGDYDAVNSRLPIDVPVDKVFTEPRTSPSEYGVSAGTVRDSSDGTGFGKTVFPLFDRSLLLGEDYDAGKLRLPIDVSVNKVFIESQRPPFEDAETDRTVMESSSPEINMKSNSTGFSKLWRVRDEIHRSNSDSRDAFVFLEAKAKAFAGGGSTAKVNGAGAGGGNGKAVRNGSNTKKSASAHEAYLKQKEGRSEDERRRSYLPYRPGLLGFFTNVNGGLTKNVHPF</sequence>
<name>A0A5N6PUF5_9ASTR</name>
<feature type="region of interest" description="Disordered" evidence="1">
    <location>
        <begin position="1"/>
        <end position="35"/>
    </location>
</feature>
<dbReference type="EMBL" id="SZYD01000002">
    <property type="protein sequence ID" value="KAD7116468.1"/>
    <property type="molecule type" value="Genomic_DNA"/>
</dbReference>
<evidence type="ECO:0000256" key="1">
    <source>
        <dbReference type="SAM" id="MobiDB-lite"/>
    </source>
</evidence>
<accession>A0A5N6PUF5</accession>
<dbReference type="Proteomes" id="UP000326396">
    <property type="component" value="Linkage Group LG10"/>
</dbReference>
<feature type="compositionally biased region" description="Low complexity" evidence="1">
    <location>
        <begin position="7"/>
        <end position="17"/>
    </location>
</feature>
<feature type="compositionally biased region" description="Basic and acidic residues" evidence="1">
    <location>
        <begin position="281"/>
        <end position="296"/>
    </location>
</feature>
<feature type="region of interest" description="Disordered" evidence="1">
    <location>
        <begin position="253"/>
        <end position="296"/>
    </location>
</feature>
<dbReference type="OrthoDB" id="1933664at2759"/>
<dbReference type="Pfam" id="PF07816">
    <property type="entry name" value="DUF1645"/>
    <property type="match status" value="1"/>
</dbReference>
<comment type="caution">
    <text evidence="2">The sequence shown here is derived from an EMBL/GenBank/DDBJ whole genome shotgun (WGS) entry which is preliminary data.</text>
</comment>
<reference evidence="2 3" key="1">
    <citation type="submission" date="2019-05" db="EMBL/GenBank/DDBJ databases">
        <title>Mikania micrantha, genome provides insights into the molecular mechanism of rapid growth.</title>
        <authorList>
            <person name="Liu B."/>
        </authorList>
    </citation>
    <scope>NUCLEOTIDE SEQUENCE [LARGE SCALE GENOMIC DNA]</scope>
    <source>
        <strain evidence="2">NLD-2019</strain>
        <tissue evidence="2">Leaf</tissue>
    </source>
</reference>
<evidence type="ECO:0000313" key="3">
    <source>
        <dbReference type="Proteomes" id="UP000326396"/>
    </source>
</evidence>
<organism evidence="2 3">
    <name type="scientific">Mikania micrantha</name>
    <name type="common">bitter vine</name>
    <dbReference type="NCBI Taxonomy" id="192012"/>
    <lineage>
        <taxon>Eukaryota</taxon>
        <taxon>Viridiplantae</taxon>
        <taxon>Streptophyta</taxon>
        <taxon>Embryophyta</taxon>
        <taxon>Tracheophyta</taxon>
        <taxon>Spermatophyta</taxon>
        <taxon>Magnoliopsida</taxon>
        <taxon>eudicotyledons</taxon>
        <taxon>Gunneridae</taxon>
        <taxon>Pentapetalae</taxon>
        <taxon>asterids</taxon>
        <taxon>campanulids</taxon>
        <taxon>Asterales</taxon>
        <taxon>Asteraceae</taxon>
        <taxon>Asteroideae</taxon>
        <taxon>Heliantheae alliance</taxon>
        <taxon>Eupatorieae</taxon>
        <taxon>Mikania</taxon>
    </lineage>
</organism>
<proteinExistence type="predicted"/>
<protein>
    <submittedName>
        <fullName evidence="2">Uncharacterized protein</fullName>
    </submittedName>
</protein>
<dbReference type="InterPro" id="IPR012442">
    <property type="entry name" value="DUF1645_plant"/>
</dbReference>
<evidence type="ECO:0000313" key="2">
    <source>
        <dbReference type="EMBL" id="KAD7116468.1"/>
    </source>
</evidence>
<dbReference type="PANTHER" id="PTHR33095">
    <property type="entry name" value="OS07G0619500 PROTEIN"/>
    <property type="match status" value="1"/>
</dbReference>
<dbReference type="PANTHER" id="PTHR33095:SF128">
    <property type="match status" value="1"/>
</dbReference>
<dbReference type="AlphaFoldDB" id="A0A5N6PUF5"/>